<dbReference type="Gene3D" id="3.40.1010.20">
    <property type="entry name" value="4-hydroxy-3-methylbut-2-enyl diphosphate reductase, catalytic domain"/>
    <property type="match status" value="2"/>
</dbReference>
<feature type="active site" description="Proton donor" evidence="5">
    <location>
        <position position="164"/>
    </location>
</feature>
<feature type="binding site" evidence="5">
    <location>
        <position position="79"/>
    </location>
    <ligand>
        <name>dimethylallyl diphosphate</name>
        <dbReference type="ChEBI" id="CHEBI:57623"/>
    </ligand>
</feature>
<comment type="catalytic activity">
    <reaction evidence="5">
        <text>dimethylallyl diphosphate + 2 oxidized [2Fe-2S]-[ferredoxin] + H2O = (2E)-4-hydroxy-3-methylbut-2-enyl diphosphate + 2 reduced [2Fe-2S]-[ferredoxin] + 2 H(+)</text>
        <dbReference type="Rhea" id="RHEA:24825"/>
        <dbReference type="Rhea" id="RHEA-COMP:10000"/>
        <dbReference type="Rhea" id="RHEA-COMP:10001"/>
        <dbReference type="ChEBI" id="CHEBI:15377"/>
        <dbReference type="ChEBI" id="CHEBI:15378"/>
        <dbReference type="ChEBI" id="CHEBI:33737"/>
        <dbReference type="ChEBI" id="CHEBI:33738"/>
        <dbReference type="ChEBI" id="CHEBI:57623"/>
        <dbReference type="ChEBI" id="CHEBI:128753"/>
        <dbReference type="EC" id="1.17.7.4"/>
    </reaction>
</comment>
<feature type="binding site" evidence="5">
    <location>
        <position position="262"/>
    </location>
    <ligand>
        <name>isopentenyl diphosphate</name>
        <dbReference type="ChEBI" id="CHEBI:128769"/>
    </ligand>
</feature>
<comment type="cofactor">
    <cofactor evidence="5">
        <name>[4Fe-4S] cluster</name>
        <dbReference type="ChEBI" id="CHEBI:49883"/>
    </cofactor>
    <text evidence="5">Binds 1 [4Fe-4S] cluster per subunit.</text>
</comment>
<dbReference type="Pfam" id="PF02401">
    <property type="entry name" value="LYTB"/>
    <property type="match status" value="1"/>
</dbReference>
<dbReference type="Proteomes" id="UP000249577">
    <property type="component" value="Unassembled WGS sequence"/>
</dbReference>
<feature type="binding site" evidence="5">
    <location>
        <position position="232"/>
    </location>
    <ligand>
        <name>[4Fe-4S] cluster</name>
        <dbReference type="ChEBI" id="CHEBI:49883"/>
    </ligand>
</feature>
<keyword evidence="2 5" id="KW-0479">Metal-binding</keyword>
<feature type="binding site" evidence="5">
    <location>
        <position position="262"/>
    </location>
    <ligand>
        <name>(2E)-4-hydroxy-3-methylbut-2-enyl diphosphate</name>
        <dbReference type="ChEBI" id="CHEBI:128753"/>
    </ligand>
</feature>
<feature type="binding site" evidence="5">
    <location>
        <position position="261"/>
    </location>
    <ligand>
        <name>(2E)-4-hydroxy-3-methylbut-2-enyl diphosphate</name>
        <dbReference type="ChEBI" id="CHEBI:128753"/>
    </ligand>
</feature>
<comment type="similarity">
    <text evidence="5">Belongs to the IspH family.</text>
</comment>
<keyword evidence="3 5" id="KW-0408">Iron</keyword>
<dbReference type="EC" id="1.17.7.4" evidence="5"/>
<dbReference type="Gene3D" id="3.40.50.11270">
    <property type="match status" value="1"/>
</dbReference>
<dbReference type="PANTHER" id="PTHR30426:SF0">
    <property type="entry name" value="4-HYDROXY-3-METHYLBUT-2-ENYL DIPHOSPHATE REDUCTASE"/>
    <property type="match status" value="1"/>
</dbReference>
<comment type="caution">
    <text evidence="7">The sequence shown here is derived from an EMBL/GenBank/DDBJ whole genome shotgun (WGS) entry which is preliminary data.</text>
</comment>
<dbReference type="NCBIfam" id="NF002190">
    <property type="entry name" value="PRK01045.1-4"/>
    <property type="match status" value="1"/>
</dbReference>
<feature type="binding site" evidence="5">
    <location>
        <position position="162"/>
    </location>
    <ligand>
        <name>dimethylallyl diphosphate</name>
        <dbReference type="ChEBI" id="CHEBI:57623"/>
    </ligand>
</feature>
<proteinExistence type="inferred from homology"/>
<feature type="binding site" evidence="5">
    <location>
        <position position="261"/>
    </location>
    <ligand>
        <name>dimethylallyl diphosphate</name>
        <dbReference type="ChEBI" id="CHEBI:57623"/>
    </ligand>
</feature>
<evidence type="ECO:0000256" key="3">
    <source>
        <dbReference type="ARBA" id="ARBA00023004"/>
    </source>
</evidence>
<dbReference type="NCBIfam" id="NF002188">
    <property type="entry name" value="PRK01045.1-2"/>
    <property type="match status" value="1"/>
</dbReference>
<dbReference type="NCBIfam" id="TIGR00216">
    <property type="entry name" value="ispH_lytB"/>
    <property type="match status" value="1"/>
</dbReference>
<dbReference type="UniPathway" id="UPA00056">
    <property type="reaction ID" value="UER00097"/>
</dbReference>
<dbReference type="GO" id="GO:0046872">
    <property type="term" value="F:metal ion binding"/>
    <property type="evidence" value="ECO:0007669"/>
    <property type="project" value="UniProtKB-KW"/>
</dbReference>
<feature type="binding site" evidence="5">
    <location>
        <position position="112"/>
    </location>
    <ligand>
        <name>isopentenyl diphosphate</name>
        <dbReference type="ChEBI" id="CHEBI:128769"/>
    </ligand>
</feature>
<evidence type="ECO:0000313" key="8">
    <source>
        <dbReference type="Proteomes" id="UP000249577"/>
    </source>
</evidence>
<dbReference type="GO" id="GO:0050992">
    <property type="term" value="P:dimethylallyl diphosphate biosynthetic process"/>
    <property type="evidence" value="ECO:0007669"/>
    <property type="project" value="UniProtKB-UniRule"/>
</dbReference>
<keyword evidence="4 5" id="KW-0411">Iron-sulfur</keyword>
<feature type="binding site" evidence="5">
    <location>
        <position position="162"/>
    </location>
    <ligand>
        <name>(2E)-4-hydroxy-3-methylbut-2-enyl diphosphate</name>
        <dbReference type="ChEBI" id="CHEBI:128753"/>
    </ligand>
</feature>
<comment type="function">
    <text evidence="5">Catalyzes the conversion of 1-hydroxy-2-methyl-2-(E)-butenyl 4-diphosphate (HMBPP) into a mixture of isopentenyl diphosphate (IPP) and dimethylallyl diphosphate (DMAPP). Acts in the terminal step of the DOXP/MEP pathway for isoprenoid precursor biosynthesis.</text>
</comment>
<dbReference type="CDD" id="cd13944">
    <property type="entry name" value="lytB_ispH"/>
    <property type="match status" value="1"/>
</dbReference>
<feature type="binding site" evidence="5">
    <location>
        <position position="260"/>
    </location>
    <ligand>
        <name>(2E)-4-hydroxy-3-methylbut-2-enyl diphosphate</name>
        <dbReference type="ChEBI" id="CHEBI:128753"/>
    </ligand>
</feature>
<dbReference type="EMBL" id="QFPN01000004">
    <property type="protein sequence ID" value="PZQ16052.1"/>
    <property type="molecule type" value="Genomic_DNA"/>
</dbReference>
<feature type="binding site" evidence="5">
    <location>
        <position position="304"/>
    </location>
    <ligand>
        <name>isopentenyl diphosphate</name>
        <dbReference type="ChEBI" id="CHEBI:128769"/>
    </ligand>
</feature>
<evidence type="ECO:0000256" key="2">
    <source>
        <dbReference type="ARBA" id="ARBA00022723"/>
    </source>
</evidence>
<name>A0A2W5KGH0_ANCNO</name>
<dbReference type="GO" id="GO:0016114">
    <property type="term" value="P:terpenoid biosynthetic process"/>
    <property type="evidence" value="ECO:0007669"/>
    <property type="project" value="UniProtKB-UniRule"/>
</dbReference>
<feature type="region of interest" description="Disordered" evidence="6">
    <location>
        <begin position="1"/>
        <end position="27"/>
    </location>
</feature>
<protein>
    <recommendedName>
        <fullName evidence="5">4-hydroxy-3-methylbut-2-enyl diphosphate reductase</fullName>
        <shortName evidence="5">HMBPP reductase</shortName>
        <ecNumber evidence="5">1.17.7.4</ecNumber>
    </recommendedName>
</protein>
<organism evidence="7 8">
    <name type="scientific">Ancylobacter novellus</name>
    <name type="common">Thiobacillus novellus</name>
    <dbReference type="NCBI Taxonomy" id="921"/>
    <lineage>
        <taxon>Bacteria</taxon>
        <taxon>Pseudomonadati</taxon>
        <taxon>Pseudomonadota</taxon>
        <taxon>Alphaproteobacteria</taxon>
        <taxon>Hyphomicrobiales</taxon>
        <taxon>Xanthobacteraceae</taxon>
        <taxon>Ancylobacter</taxon>
    </lineage>
</organism>
<dbReference type="InterPro" id="IPR003451">
    <property type="entry name" value="LytB/IspH"/>
</dbReference>
<keyword evidence="1 5" id="KW-0004">4Fe-4S</keyword>
<feature type="binding site" evidence="5">
    <location>
        <position position="112"/>
    </location>
    <ligand>
        <name>(2E)-4-hydroxy-3-methylbut-2-enyl diphosphate</name>
        <dbReference type="ChEBI" id="CHEBI:128753"/>
    </ligand>
</feature>
<keyword evidence="5" id="KW-0560">Oxidoreductase</keyword>
<dbReference type="AlphaFoldDB" id="A0A2W5KGH0"/>
<feature type="binding site" evidence="5">
    <location>
        <position position="261"/>
    </location>
    <ligand>
        <name>isopentenyl diphosphate</name>
        <dbReference type="ChEBI" id="CHEBI:128769"/>
    </ligand>
</feature>
<feature type="binding site" evidence="5">
    <location>
        <position position="260"/>
    </location>
    <ligand>
        <name>dimethylallyl diphosphate</name>
        <dbReference type="ChEBI" id="CHEBI:57623"/>
    </ligand>
</feature>
<feature type="binding site" evidence="5">
    <location>
        <position position="134"/>
    </location>
    <ligand>
        <name>[4Fe-4S] cluster</name>
        <dbReference type="ChEBI" id="CHEBI:49883"/>
    </ligand>
</feature>
<feature type="binding site" evidence="5">
    <location>
        <position position="79"/>
    </location>
    <ligand>
        <name>isopentenyl diphosphate</name>
        <dbReference type="ChEBI" id="CHEBI:128769"/>
    </ligand>
</feature>
<comment type="pathway">
    <text evidence="5">Isoprenoid biosynthesis; dimethylallyl diphosphate biosynthesis; dimethylallyl diphosphate from (2E)-4-hydroxy-3-methylbutenyl diphosphate: step 1/1.</text>
</comment>
<evidence type="ECO:0000256" key="6">
    <source>
        <dbReference type="SAM" id="MobiDB-lite"/>
    </source>
</evidence>
<comment type="pathway">
    <text evidence="5">Isoprenoid biosynthesis; isopentenyl diphosphate biosynthesis via DXP pathway; isopentenyl diphosphate from 1-deoxy-D-xylulose 5-phosphate: step 6/6.</text>
</comment>
<dbReference type="PANTHER" id="PTHR30426">
    <property type="entry name" value="4-HYDROXY-3-METHYLBUT-2-ENYL DIPHOSPHATE REDUCTASE"/>
    <property type="match status" value="1"/>
</dbReference>
<sequence>MRKRTTSSAAPPTRGPERRGRATVAAASRGSLETALRPLRIVLARPRGFCAGVVRAIEIVERAIAIHGAPVYVRHEIVHNAHVVEALRAKGAVFVDEVDEIPAGAVTVFSAHGVGRSVEAAAAARGLDVIDAICPLVGRVHKEAARYAALGFDVVLVGHEGHPEVEGTRGRVDGRLHVIARVAEVETIEVPDPTRVAFVTQTTLSVSDTREVIAALKRRFPMIVGPDVRDICYATQNRQTAVLELAPLVDAILVVGARNSSNSNRLREIGEGAGRPSYLIGSAAEIDLAWLDAADAVGLTAGASAPERLVKDVIARLAAWRDVAVETAEGVEETVQFRLPPRLAPDLRFRREPAHA</sequence>
<feature type="binding site" evidence="5">
    <location>
        <position position="262"/>
    </location>
    <ligand>
        <name>dimethylallyl diphosphate</name>
        <dbReference type="ChEBI" id="CHEBI:57623"/>
    </ligand>
</feature>
<comment type="catalytic activity">
    <reaction evidence="5">
        <text>isopentenyl diphosphate + 2 oxidized [2Fe-2S]-[ferredoxin] + H2O = (2E)-4-hydroxy-3-methylbut-2-enyl diphosphate + 2 reduced [2Fe-2S]-[ferredoxin] + 2 H(+)</text>
        <dbReference type="Rhea" id="RHEA:24488"/>
        <dbReference type="Rhea" id="RHEA-COMP:10000"/>
        <dbReference type="Rhea" id="RHEA-COMP:10001"/>
        <dbReference type="ChEBI" id="CHEBI:15377"/>
        <dbReference type="ChEBI" id="CHEBI:15378"/>
        <dbReference type="ChEBI" id="CHEBI:33737"/>
        <dbReference type="ChEBI" id="CHEBI:33738"/>
        <dbReference type="ChEBI" id="CHEBI:128753"/>
        <dbReference type="ChEBI" id="CHEBI:128769"/>
        <dbReference type="EC" id="1.17.7.4"/>
    </reaction>
</comment>
<dbReference type="GO" id="GO:0019288">
    <property type="term" value="P:isopentenyl diphosphate biosynthetic process, methylerythritol 4-phosphate pathway"/>
    <property type="evidence" value="ECO:0007669"/>
    <property type="project" value="UniProtKB-UniRule"/>
</dbReference>
<feature type="binding site" evidence="5">
    <location>
        <position position="162"/>
    </location>
    <ligand>
        <name>isopentenyl diphosphate</name>
        <dbReference type="ChEBI" id="CHEBI:128769"/>
    </ligand>
</feature>
<dbReference type="GO" id="GO:0051745">
    <property type="term" value="F:4-hydroxy-3-methylbut-2-enyl diphosphate reductase activity"/>
    <property type="evidence" value="ECO:0007669"/>
    <property type="project" value="UniProtKB-UniRule"/>
</dbReference>
<accession>A0A2W5KGH0</accession>
<feature type="binding site" evidence="5">
    <location>
        <position position="202"/>
    </location>
    <ligand>
        <name>(2E)-4-hydroxy-3-methylbut-2-enyl diphosphate</name>
        <dbReference type="ChEBI" id="CHEBI:128753"/>
    </ligand>
</feature>
<feature type="binding site" evidence="5">
    <location>
        <position position="50"/>
    </location>
    <ligand>
        <name>[4Fe-4S] cluster</name>
        <dbReference type="ChEBI" id="CHEBI:49883"/>
    </ligand>
</feature>
<keyword evidence="5" id="KW-0414">Isoprene biosynthesis</keyword>
<feature type="binding site" evidence="5">
    <location>
        <position position="79"/>
    </location>
    <ligand>
        <name>(2E)-4-hydroxy-3-methylbut-2-enyl diphosphate</name>
        <dbReference type="ChEBI" id="CHEBI:128753"/>
    </ligand>
</feature>
<feature type="binding site" evidence="5">
    <location>
        <position position="304"/>
    </location>
    <ligand>
        <name>(2E)-4-hydroxy-3-methylbut-2-enyl diphosphate</name>
        <dbReference type="ChEBI" id="CHEBI:128753"/>
    </ligand>
</feature>
<feature type="binding site" evidence="5">
    <location>
        <position position="112"/>
    </location>
    <ligand>
        <name>dimethylallyl diphosphate</name>
        <dbReference type="ChEBI" id="CHEBI:57623"/>
    </ligand>
</feature>
<gene>
    <name evidence="5" type="primary">ispH</name>
    <name evidence="7" type="ORF">DI565_09645</name>
</gene>
<reference evidence="7 8" key="1">
    <citation type="submission" date="2017-08" db="EMBL/GenBank/DDBJ databases">
        <title>Infants hospitalized years apart are colonized by the same room-sourced microbial strains.</title>
        <authorList>
            <person name="Brooks B."/>
            <person name="Olm M.R."/>
            <person name="Firek B.A."/>
            <person name="Baker R."/>
            <person name="Thomas B.C."/>
            <person name="Morowitz M.J."/>
            <person name="Banfield J.F."/>
        </authorList>
    </citation>
    <scope>NUCLEOTIDE SEQUENCE [LARGE SCALE GENOMIC DNA]</scope>
    <source>
        <strain evidence="7">S2_005_003_R2_43</strain>
    </source>
</reference>
<evidence type="ECO:0000256" key="4">
    <source>
        <dbReference type="ARBA" id="ARBA00023014"/>
    </source>
</evidence>
<dbReference type="HAMAP" id="MF_00191">
    <property type="entry name" value="IspH"/>
    <property type="match status" value="1"/>
</dbReference>
<evidence type="ECO:0000256" key="5">
    <source>
        <dbReference type="HAMAP-Rule" id="MF_00191"/>
    </source>
</evidence>
<feature type="binding site" evidence="5">
    <location>
        <position position="260"/>
    </location>
    <ligand>
        <name>isopentenyl diphosphate</name>
        <dbReference type="ChEBI" id="CHEBI:128769"/>
    </ligand>
</feature>
<evidence type="ECO:0000313" key="7">
    <source>
        <dbReference type="EMBL" id="PZQ16052.1"/>
    </source>
</evidence>
<dbReference type="UniPathway" id="UPA00059">
    <property type="reaction ID" value="UER00105"/>
</dbReference>
<dbReference type="GO" id="GO:0051539">
    <property type="term" value="F:4 iron, 4 sulfur cluster binding"/>
    <property type="evidence" value="ECO:0007669"/>
    <property type="project" value="UniProtKB-UniRule"/>
</dbReference>
<feature type="compositionally biased region" description="Polar residues" evidence="6">
    <location>
        <begin position="1"/>
        <end position="10"/>
    </location>
</feature>
<feature type="binding site" evidence="5">
    <location>
        <position position="304"/>
    </location>
    <ligand>
        <name>dimethylallyl diphosphate</name>
        <dbReference type="ChEBI" id="CHEBI:57623"/>
    </ligand>
</feature>
<evidence type="ECO:0000256" key="1">
    <source>
        <dbReference type="ARBA" id="ARBA00022485"/>
    </source>
</evidence>